<dbReference type="InterPro" id="IPR043891">
    <property type="entry name" value="SPARK"/>
</dbReference>
<dbReference type="GO" id="GO:0004672">
    <property type="term" value="F:protein kinase activity"/>
    <property type="evidence" value="ECO:0007669"/>
    <property type="project" value="InterPro"/>
</dbReference>
<keyword evidence="7" id="KW-0675">Receptor</keyword>
<dbReference type="FunFam" id="3.30.200.20:FF:000521">
    <property type="entry name" value="Protein kinase superfamily protein"/>
    <property type="match status" value="1"/>
</dbReference>
<sequence>MLASILGFLAAAALLLHHHRRHLLVIAQDCPLDLSWPNFTLAASACSNRNERSTCCRYMNAFVAVSIARYAKTTGSLGVPLAFNDICLSSVSETLQSYGIPPNASTFCGLGQKILVSYQCEGRVSISEMLQSPNFDDVLKSCKMPLSTESRCRRCLNSDIVYLHHLIEVQDNITLSTCRDAAFVTLANRGDNFSAFDLASCFFSVQEITPLPVNASEQPSLLLGPATSPSPATSQAPMQQHLFAKPPKQHHHAFKITLVLGIGIIVTGVAILLLIILGLLIRKKGRELKSANTPIATSRSTFPHPQIQTRQEDHFVCPSAMFRRFSYKKLRKASDNFSNILQRGGSGTVYKARLDDGFIAVKQMNTVSERSRVEFCREMELLGRLHHRHLVALRGFCVERHERFLIYEYMENGSLKDHLHSSEKIPLEWHTRIRIAIDVANALEYLHFYCDPPLCHNDIKSSNILLDGKFLAKVADFGLARSSKCGTFGSEPVNKLVQGTPGYIDPEYVVTQELTDKSDVYSYGVLLLELVTGRRAIQDNRNLVEWSQEFMATDSRLPELVDPRIADSFDLEQLQVAVRVILWCTAREGRARPSIRQVLRLLHERLDPLQAIEEEEGNTRKVGKGKVNREEDTMAFSGDPRYLGSSSSTSRSFCSRSLLIEGSPPHSPTGV</sequence>
<dbReference type="Proteomes" id="UP001140949">
    <property type="component" value="Unassembled WGS sequence"/>
</dbReference>
<dbReference type="AlphaFoldDB" id="A0AAX6H027"/>
<keyword evidence="4" id="KW-1133">Transmembrane helix</keyword>
<protein>
    <submittedName>
        <fullName evidence="7">Receptor-like protein kinase</fullName>
    </submittedName>
</protein>
<comment type="caution">
    <text evidence="7">The sequence shown here is derived from an EMBL/GenBank/DDBJ whole genome shotgun (WGS) entry which is preliminary data.</text>
</comment>
<evidence type="ECO:0000256" key="5">
    <source>
        <dbReference type="SAM" id="SignalP"/>
    </source>
</evidence>
<dbReference type="SUPFAM" id="SSF56112">
    <property type="entry name" value="Protein kinase-like (PK-like)"/>
    <property type="match status" value="1"/>
</dbReference>
<evidence type="ECO:0000313" key="8">
    <source>
        <dbReference type="Proteomes" id="UP001140949"/>
    </source>
</evidence>
<keyword evidence="5" id="KW-0732">Signal</keyword>
<keyword evidence="7" id="KW-0418">Kinase</keyword>
<dbReference type="Pfam" id="PF00069">
    <property type="entry name" value="Pkinase"/>
    <property type="match status" value="1"/>
</dbReference>
<dbReference type="PANTHER" id="PTHR47989:SF36">
    <property type="entry name" value="PROTEIN KINASE DOMAIN-CONTAINING PROTEIN"/>
    <property type="match status" value="1"/>
</dbReference>
<proteinExistence type="predicted"/>
<reference evidence="7" key="2">
    <citation type="submission" date="2023-04" db="EMBL/GenBank/DDBJ databases">
        <authorList>
            <person name="Bruccoleri R.E."/>
            <person name="Oakeley E.J."/>
            <person name="Faust A.-M."/>
            <person name="Dessus-Babus S."/>
            <person name="Altorfer M."/>
            <person name="Burckhardt D."/>
            <person name="Oertli M."/>
            <person name="Naumann U."/>
            <person name="Petersen F."/>
            <person name="Wong J."/>
        </authorList>
    </citation>
    <scope>NUCLEOTIDE SEQUENCE</scope>
    <source>
        <strain evidence="7">GSM-AAB239-AS_SAM_17_03QT</strain>
        <tissue evidence="7">Leaf</tissue>
    </source>
</reference>
<dbReference type="EMBL" id="JANAVB010014400">
    <property type="protein sequence ID" value="KAJ6834380.1"/>
    <property type="molecule type" value="Genomic_DNA"/>
</dbReference>
<evidence type="ECO:0000256" key="2">
    <source>
        <dbReference type="ARBA" id="ARBA00022840"/>
    </source>
</evidence>
<dbReference type="Gene3D" id="3.30.200.20">
    <property type="entry name" value="Phosphorylase Kinase, domain 1"/>
    <property type="match status" value="1"/>
</dbReference>
<dbReference type="GO" id="GO:0005524">
    <property type="term" value="F:ATP binding"/>
    <property type="evidence" value="ECO:0007669"/>
    <property type="project" value="UniProtKB-KW"/>
</dbReference>
<dbReference type="InterPro" id="IPR000719">
    <property type="entry name" value="Prot_kinase_dom"/>
</dbReference>
<feature type="chain" id="PRO_5043904198" evidence="5">
    <location>
        <begin position="16"/>
        <end position="671"/>
    </location>
</feature>
<dbReference type="InterPro" id="IPR008271">
    <property type="entry name" value="Ser/Thr_kinase_AS"/>
</dbReference>
<keyword evidence="2" id="KW-0067">ATP-binding</keyword>
<evidence type="ECO:0000256" key="4">
    <source>
        <dbReference type="SAM" id="Phobius"/>
    </source>
</evidence>
<dbReference type="CDD" id="cd14066">
    <property type="entry name" value="STKc_IRAK"/>
    <property type="match status" value="1"/>
</dbReference>
<keyword evidence="1" id="KW-0547">Nucleotide-binding</keyword>
<name>A0AAX6H027_IRIPA</name>
<dbReference type="PROSITE" id="PS50011">
    <property type="entry name" value="PROTEIN_KINASE_DOM"/>
    <property type="match status" value="1"/>
</dbReference>
<keyword evidence="4" id="KW-0812">Transmembrane</keyword>
<dbReference type="PROSITE" id="PS00108">
    <property type="entry name" value="PROTEIN_KINASE_ST"/>
    <property type="match status" value="1"/>
</dbReference>
<evidence type="ECO:0000256" key="1">
    <source>
        <dbReference type="ARBA" id="ARBA00022741"/>
    </source>
</evidence>
<accession>A0AAX6H027</accession>
<dbReference type="SMART" id="SM00220">
    <property type="entry name" value="S_TKc"/>
    <property type="match status" value="1"/>
</dbReference>
<evidence type="ECO:0000256" key="3">
    <source>
        <dbReference type="SAM" id="MobiDB-lite"/>
    </source>
</evidence>
<keyword evidence="8" id="KW-1185">Reference proteome</keyword>
<dbReference type="Pfam" id="PF19160">
    <property type="entry name" value="SPARK"/>
    <property type="match status" value="1"/>
</dbReference>
<feature type="transmembrane region" description="Helical" evidence="4">
    <location>
        <begin position="256"/>
        <end position="281"/>
    </location>
</feature>
<dbReference type="PANTHER" id="PTHR47989">
    <property type="entry name" value="OS01G0750732 PROTEIN"/>
    <property type="match status" value="1"/>
</dbReference>
<reference evidence="7" key="1">
    <citation type="journal article" date="2023" name="GigaByte">
        <title>Genome assembly of the bearded iris, Iris pallida Lam.</title>
        <authorList>
            <person name="Bruccoleri R.E."/>
            <person name="Oakeley E.J."/>
            <person name="Faust A.M.E."/>
            <person name="Altorfer M."/>
            <person name="Dessus-Babus S."/>
            <person name="Burckhardt D."/>
            <person name="Oertli M."/>
            <person name="Naumann U."/>
            <person name="Petersen F."/>
            <person name="Wong J."/>
        </authorList>
    </citation>
    <scope>NUCLEOTIDE SEQUENCE</scope>
    <source>
        <strain evidence="7">GSM-AAB239-AS_SAM_17_03QT</strain>
    </source>
</reference>
<dbReference type="FunFam" id="1.10.510.10:FF:000381">
    <property type="entry name" value="Putative receptor-like protein kinase"/>
    <property type="match status" value="1"/>
</dbReference>
<feature type="signal peptide" evidence="5">
    <location>
        <begin position="1"/>
        <end position="15"/>
    </location>
</feature>
<dbReference type="InterPro" id="IPR011009">
    <property type="entry name" value="Kinase-like_dom_sf"/>
</dbReference>
<dbReference type="Gene3D" id="1.10.510.10">
    <property type="entry name" value="Transferase(Phosphotransferase) domain 1"/>
    <property type="match status" value="1"/>
</dbReference>
<keyword evidence="7" id="KW-0808">Transferase</keyword>
<gene>
    <name evidence="7" type="ORF">M6B38_335005</name>
</gene>
<evidence type="ECO:0000259" key="6">
    <source>
        <dbReference type="PROSITE" id="PS50011"/>
    </source>
</evidence>
<keyword evidence="4" id="KW-0472">Membrane</keyword>
<evidence type="ECO:0000313" key="7">
    <source>
        <dbReference type="EMBL" id="KAJ6834380.1"/>
    </source>
</evidence>
<feature type="domain" description="Protein kinase" evidence="6">
    <location>
        <begin position="335"/>
        <end position="606"/>
    </location>
</feature>
<organism evidence="7 8">
    <name type="scientific">Iris pallida</name>
    <name type="common">Sweet iris</name>
    <dbReference type="NCBI Taxonomy" id="29817"/>
    <lineage>
        <taxon>Eukaryota</taxon>
        <taxon>Viridiplantae</taxon>
        <taxon>Streptophyta</taxon>
        <taxon>Embryophyta</taxon>
        <taxon>Tracheophyta</taxon>
        <taxon>Spermatophyta</taxon>
        <taxon>Magnoliopsida</taxon>
        <taxon>Liliopsida</taxon>
        <taxon>Asparagales</taxon>
        <taxon>Iridaceae</taxon>
        <taxon>Iridoideae</taxon>
        <taxon>Irideae</taxon>
        <taxon>Iris</taxon>
    </lineage>
</organism>
<feature type="region of interest" description="Disordered" evidence="3">
    <location>
        <begin position="615"/>
        <end position="650"/>
    </location>
</feature>